<dbReference type="AlphaFoldDB" id="A0A9Q5D479"/>
<feature type="coiled-coil region" evidence="1">
    <location>
        <begin position="30"/>
        <end position="62"/>
    </location>
</feature>
<gene>
    <name evidence="2" type="ORF">DFH45_000573</name>
</gene>
<reference evidence="2" key="1">
    <citation type="submission" date="2020-05" db="EMBL/GenBank/DDBJ databases">
        <title>Genomic insights into acetone-butanol-ethanol (ABE) fermentation by sequencing solventogenic clostridia strains.</title>
        <authorList>
            <person name="Brown S."/>
        </authorList>
    </citation>
    <scope>NUCLEOTIDE SEQUENCE</scope>
    <source>
        <strain evidence="2">DJ126</strain>
    </source>
</reference>
<evidence type="ECO:0000313" key="2">
    <source>
        <dbReference type="EMBL" id="NRV07610.1"/>
    </source>
</evidence>
<comment type="caution">
    <text evidence="2">The sequence shown here is derived from an EMBL/GenBank/DDBJ whole genome shotgun (WGS) entry which is preliminary data.</text>
</comment>
<dbReference type="RefSeq" id="WP_077305524.1">
    <property type="nucleotide sequence ID" value="NZ_CP016090.1"/>
</dbReference>
<protein>
    <recommendedName>
        <fullName evidence="4">Lysozyme inhibitor LprI N-terminal domain-containing protein</fullName>
    </recommendedName>
</protein>
<proteinExistence type="predicted"/>
<dbReference type="Proteomes" id="UP000821656">
    <property type="component" value="Unassembled WGS sequence"/>
</dbReference>
<evidence type="ECO:0000313" key="3">
    <source>
        <dbReference type="Proteomes" id="UP000821656"/>
    </source>
</evidence>
<evidence type="ECO:0008006" key="4">
    <source>
        <dbReference type="Google" id="ProtNLM"/>
    </source>
</evidence>
<dbReference type="EMBL" id="JABSXK010000001">
    <property type="protein sequence ID" value="NRV07610.1"/>
    <property type="molecule type" value="Genomic_DNA"/>
</dbReference>
<organism evidence="2 3">
    <name type="scientific">Clostridium beijerinckii</name>
    <name type="common">Clostridium MP</name>
    <dbReference type="NCBI Taxonomy" id="1520"/>
    <lineage>
        <taxon>Bacteria</taxon>
        <taxon>Bacillati</taxon>
        <taxon>Bacillota</taxon>
        <taxon>Clostridia</taxon>
        <taxon>Eubacteriales</taxon>
        <taxon>Clostridiaceae</taxon>
        <taxon>Clostridium</taxon>
    </lineage>
</organism>
<keyword evidence="1" id="KW-0175">Coiled coil</keyword>
<sequence>MVNNKKLKLILIGILCLLSVGAYGVTFAYKNYQEAQIQQAKEQHKNEQIEQAKEKVKKVVDNKISGMKCEAKYDLKNSSDSVLTITVTFDDNKNTTINCDFKRTDESVDFNDESSFNNALDKFVSQQKEAEIRHTIIYDYQDILYGMRGKSLEWDSVKFSKNEDDYIVQETSDRFYGGVKAYLVAIDSQWIRNNGSSEWKHICLHMEYDSNNKLIDAKYGDYNKIDPDKDIKNGVKAENVDINANTNQDMINMKSELEKGIDFNNKKKTYKDYNDELERLEGLTQSLIGMDKSNVNICYETYNKYINNLWDNIKNKLPQDQYNKLLAEQKQWIDKKINKYPTCDSAHSSFDDKYGAIEMTDKRIGELLKYLK</sequence>
<name>A0A9Q5D479_CLOBE</name>
<accession>A0A9Q5D479</accession>
<evidence type="ECO:0000256" key="1">
    <source>
        <dbReference type="SAM" id="Coils"/>
    </source>
</evidence>